<dbReference type="Proteomes" id="UP000587527">
    <property type="component" value="Unassembled WGS sequence"/>
</dbReference>
<evidence type="ECO:0000313" key="7">
    <source>
        <dbReference type="Proteomes" id="UP000587527"/>
    </source>
</evidence>
<keyword evidence="7" id="KW-1185">Reference proteome</keyword>
<dbReference type="GO" id="GO:0005524">
    <property type="term" value="F:ATP binding"/>
    <property type="evidence" value="ECO:0007669"/>
    <property type="project" value="UniProtKB-KW"/>
</dbReference>
<dbReference type="EMBL" id="JACHMN010000002">
    <property type="protein sequence ID" value="MBB5867854.1"/>
    <property type="molecule type" value="Genomic_DNA"/>
</dbReference>
<protein>
    <recommendedName>
        <fullName evidence="1">glutamate--cysteine ligase</fullName>
        <ecNumber evidence="1">6.3.2.2</ecNumber>
    </recommendedName>
</protein>
<dbReference type="Gene3D" id="3.30.590.20">
    <property type="match status" value="1"/>
</dbReference>
<dbReference type="Pfam" id="PF04107">
    <property type="entry name" value="GCS2"/>
    <property type="match status" value="1"/>
</dbReference>
<dbReference type="GO" id="GO:0006750">
    <property type="term" value="P:glutathione biosynthetic process"/>
    <property type="evidence" value="ECO:0007669"/>
    <property type="project" value="InterPro"/>
</dbReference>
<evidence type="ECO:0000313" key="6">
    <source>
        <dbReference type="EMBL" id="MBB5867854.1"/>
    </source>
</evidence>
<reference evidence="6 7" key="1">
    <citation type="submission" date="2020-08" db="EMBL/GenBank/DDBJ databases">
        <title>Sequencing the genomes of 1000 actinobacteria strains.</title>
        <authorList>
            <person name="Klenk H.-P."/>
        </authorList>
    </citation>
    <scope>NUCLEOTIDE SEQUENCE [LARGE SCALE GENOMIC DNA]</scope>
    <source>
        <strain evidence="6 7">DSM 45362</strain>
    </source>
</reference>
<dbReference type="GO" id="GO:0004357">
    <property type="term" value="F:glutamate-cysteine ligase activity"/>
    <property type="evidence" value="ECO:0007669"/>
    <property type="project" value="UniProtKB-EC"/>
</dbReference>
<dbReference type="RefSeq" id="WP_184833317.1">
    <property type="nucleotide sequence ID" value="NZ_JACHMN010000002.1"/>
</dbReference>
<gene>
    <name evidence="6" type="ORF">F4553_001233</name>
</gene>
<dbReference type="InterPro" id="IPR014746">
    <property type="entry name" value="Gln_synth/guanido_kin_cat_dom"/>
</dbReference>
<evidence type="ECO:0000256" key="3">
    <source>
        <dbReference type="ARBA" id="ARBA00022741"/>
    </source>
</evidence>
<organism evidence="6 7">
    <name type="scientific">Allocatelliglobosispora scoriae</name>
    <dbReference type="NCBI Taxonomy" id="643052"/>
    <lineage>
        <taxon>Bacteria</taxon>
        <taxon>Bacillati</taxon>
        <taxon>Actinomycetota</taxon>
        <taxon>Actinomycetes</taxon>
        <taxon>Micromonosporales</taxon>
        <taxon>Micromonosporaceae</taxon>
        <taxon>Allocatelliglobosispora</taxon>
    </lineage>
</organism>
<comment type="caution">
    <text evidence="6">The sequence shown here is derived from an EMBL/GenBank/DDBJ whole genome shotgun (WGS) entry which is preliminary data.</text>
</comment>
<evidence type="ECO:0000256" key="2">
    <source>
        <dbReference type="ARBA" id="ARBA00022598"/>
    </source>
</evidence>
<dbReference type="PANTHER" id="PTHR34378:SF1">
    <property type="entry name" value="GLUTAMATE--CYSTEINE LIGASE, CHLOROPLASTIC"/>
    <property type="match status" value="1"/>
</dbReference>
<evidence type="ECO:0000256" key="5">
    <source>
        <dbReference type="ARBA" id="ARBA00048819"/>
    </source>
</evidence>
<dbReference type="InterPro" id="IPR006336">
    <property type="entry name" value="GCS2"/>
</dbReference>
<evidence type="ECO:0000256" key="4">
    <source>
        <dbReference type="ARBA" id="ARBA00022840"/>
    </source>
</evidence>
<keyword evidence="3" id="KW-0547">Nucleotide-binding</keyword>
<sequence>MRKIGVELEFPVVQSNGYAVEYSTIRRLFPWLEASGWQISRDEGTGECVEATHSAGRGQGRFGYVRDSISTDVGFCTIEVSLSPEDDLFALARHWDAVRRVLLEFFTGQDCHILGYGVQPLSVPERGLIARKGRYLFLEQDSLNRIVDQRHGADVSVFAISASNQCHIDVYRDEAISAVNLANGLAPIFSAITANAPVWRGGVDPDWVDIREFFWDRGWSNRIDQIGIPDRFTGFDDYVERICAFRPLMVKRDGQYIQITGCRTFADYLARGGDNTGMTVMGEAVPLSCAPEDIQFHGGFAWWQARLAAPYGTIEFRPCSQQPPDATLAVAALGLGVMESLHDAHALYDRFTVTDWRRLRFDVLRHGLKASLRDLPVTALAQQLLDIARAGLISRGLGEEAFLDVLQERVSAGVTVADPVAAAFDPDDLTAFLDLVRIR</sequence>
<dbReference type="SUPFAM" id="SSF55931">
    <property type="entry name" value="Glutamine synthetase/guanido kinase"/>
    <property type="match status" value="1"/>
</dbReference>
<accession>A0A841BHU8</accession>
<dbReference type="PANTHER" id="PTHR34378">
    <property type="entry name" value="GLUTAMATE--CYSTEINE LIGASE, CHLOROPLASTIC"/>
    <property type="match status" value="1"/>
</dbReference>
<name>A0A841BHU8_9ACTN</name>
<dbReference type="InterPro" id="IPR035434">
    <property type="entry name" value="GCL_bact_plant"/>
</dbReference>
<evidence type="ECO:0000256" key="1">
    <source>
        <dbReference type="ARBA" id="ARBA00012220"/>
    </source>
</evidence>
<keyword evidence="4" id="KW-0067">ATP-binding</keyword>
<dbReference type="AlphaFoldDB" id="A0A841BHU8"/>
<proteinExistence type="predicted"/>
<keyword evidence="2" id="KW-0436">Ligase</keyword>
<comment type="catalytic activity">
    <reaction evidence="5">
        <text>L-cysteine + L-glutamate + ATP = gamma-L-glutamyl-L-cysteine + ADP + phosphate + H(+)</text>
        <dbReference type="Rhea" id="RHEA:13285"/>
        <dbReference type="ChEBI" id="CHEBI:15378"/>
        <dbReference type="ChEBI" id="CHEBI:29985"/>
        <dbReference type="ChEBI" id="CHEBI:30616"/>
        <dbReference type="ChEBI" id="CHEBI:35235"/>
        <dbReference type="ChEBI" id="CHEBI:43474"/>
        <dbReference type="ChEBI" id="CHEBI:58173"/>
        <dbReference type="ChEBI" id="CHEBI:456216"/>
        <dbReference type="EC" id="6.3.2.2"/>
    </reaction>
</comment>
<dbReference type="EC" id="6.3.2.2" evidence="1"/>